<evidence type="ECO:0000259" key="4">
    <source>
        <dbReference type="PROSITE" id="PS50110"/>
    </source>
</evidence>
<feature type="modified residue" description="4-aspartylphosphate" evidence="1">
    <location>
        <position position="53"/>
    </location>
</feature>
<dbReference type="PANTHER" id="PTHR45228">
    <property type="entry name" value="CYCLIC DI-GMP PHOSPHODIESTERASE TM_0186-RELATED"/>
    <property type="match status" value="1"/>
</dbReference>
<keyword evidence="1" id="KW-0597">Phosphoprotein</keyword>
<dbReference type="InterPro" id="IPR001789">
    <property type="entry name" value="Sig_transdc_resp-reg_receiver"/>
</dbReference>
<dbReference type="SUPFAM" id="SSF52172">
    <property type="entry name" value="CheY-like"/>
    <property type="match status" value="1"/>
</dbReference>
<dbReference type="Proteomes" id="UP000252355">
    <property type="component" value="Unassembled WGS sequence"/>
</dbReference>
<dbReference type="PROSITE" id="PS50110">
    <property type="entry name" value="RESPONSE_REGULATORY"/>
    <property type="match status" value="1"/>
</dbReference>
<dbReference type="SMR" id="A0A367ZQP9"/>
<dbReference type="InterPro" id="IPR011006">
    <property type="entry name" value="CheY-like_superfamily"/>
</dbReference>
<feature type="coiled-coil region" evidence="2">
    <location>
        <begin position="119"/>
        <end position="146"/>
    </location>
</feature>
<gene>
    <name evidence="6" type="ORF">OZSIB_3671</name>
</gene>
<dbReference type="PROSITE" id="PS51832">
    <property type="entry name" value="HD_GYP"/>
    <property type="match status" value="1"/>
</dbReference>
<dbReference type="Gene3D" id="1.10.3210.10">
    <property type="entry name" value="Hypothetical protein af1432"/>
    <property type="match status" value="1"/>
</dbReference>
<dbReference type="Pfam" id="PF00072">
    <property type="entry name" value="Response_reg"/>
    <property type="match status" value="1"/>
</dbReference>
<dbReference type="InterPro" id="IPR003607">
    <property type="entry name" value="HD/PDEase_dom"/>
</dbReference>
<accession>A0A367ZQP9</accession>
<dbReference type="PANTHER" id="PTHR45228:SF5">
    <property type="entry name" value="CYCLIC DI-GMP PHOSPHODIESTERASE VC_1348-RELATED"/>
    <property type="match status" value="1"/>
</dbReference>
<comment type="caution">
    <text evidence="6">The sequence shown here is derived from an EMBL/GenBank/DDBJ whole genome shotgun (WGS) entry which is preliminary data.</text>
</comment>
<evidence type="ECO:0000256" key="2">
    <source>
        <dbReference type="SAM" id="Coils"/>
    </source>
</evidence>
<dbReference type="SUPFAM" id="SSF109604">
    <property type="entry name" value="HD-domain/PDEase-like"/>
    <property type="match status" value="1"/>
</dbReference>
<dbReference type="GO" id="GO:0000160">
    <property type="term" value="P:phosphorelay signal transduction system"/>
    <property type="evidence" value="ECO:0007669"/>
    <property type="project" value="InterPro"/>
</dbReference>
<dbReference type="SMART" id="SM00471">
    <property type="entry name" value="HDc"/>
    <property type="match status" value="1"/>
</dbReference>
<feature type="domain" description="HD-GYP" evidence="5">
    <location>
        <begin position="147"/>
        <end position="360"/>
    </location>
</feature>
<dbReference type="InterPro" id="IPR037522">
    <property type="entry name" value="HD_GYP_dom"/>
</dbReference>
<reference evidence="6 7" key="1">
    <citation type="submission" date="2018-05" db="EMBL/GenBank/DDBJ databases">
        <title>A metagenomic window into the 2 km-deep terrestrial subsurface aquifer revealed taxonomically and functionally diverse microbial community comprising novel uncultured bacterial lineages.</title>
        <authorList>
            <person name="Kadnikov V.V."/>
            <person name="Mardanov A.V."/>
            <person name="Beletsky A.V."/>
            <person name="Banks D."/>
            <person name="Pimenov N.V."/>
            <person name="Frank Y.A."/>
            <person name="Karnachuk O.V."/>
            <person name="Ravin N.V."/>
        </authorList>
    </citation>
    <scope>NUCLEOTIDE SEQUENCE [LARGE SCALE GENOMIC DNA]</scope>
    <source>
        <strain evidence="6">BY5</strain>
    </source>
</reference>
<proteinExistence type="predicted"/>
<dbReference type="InterPro" id="IPR052020">
    <property type="entry name" value="Cyclic_di-GMP/3'3'-cGAMP_PDE"/>
</dbReference>
<dbReference type="EMBL" id="QOQW01000008">
    <property type="protein sequence ID" value="RCK80167.1"/>
    <property type="molecule type" value="Genomic_DNA"/>
</dbReference>
<dbReference type="Gene3D" id="3.40.50.2300">
    <property type="match status" value="1"/>
</dbReference>
<dbReference type="Pfam" id="PF13487">
    <property type="entry name" value="HD_5"/>
    <property type="match status" value="1"/>
</dbReference>
<evidence type="ECO:0000256" key="3">
    <source>
        <dbReference type="SAM" id="MobiDB-lite"/>
    </source>
</evidence>
<feature type="region of interest" description="Disordered" evidence="3">
    <location>
        <begin position="365"/>
        <end position="406"/>
    </location>
</feature>
<keyword evidence="2" id="KW-0175">Coiled coil</keyword>
<dbReference type="SMART" id="SM00448">
    <property type="entry name" value="REC"/>
    <property type="match status" value="1"/>
</dbReference>
<name>A0A367ZQP9_9BACT</name>
<organism evidence="6 7">
    <name type="scientific">Candidatus Ozemobacter sibiricus</name>
    <dbReference type="NCBI Taxonomy" id="2268124"/>
    <lineage>
        <taxon>Bacteria</taxon>
        <taxon>Candidatus Ozemobacteria</taxon>
        <taxon>Candidatus Ozemobacterales</taxon>
        <taxon>Candidatus Ozemobacteraceae</taxon>
        <taxon>Candidatus Ozemobacter</taxon>
    </lineage>
</organism>
<evidence type="ECO:0000259" key="5">
    <source>
        <dbReference type="PROSITE" id="PS51832"/>
    </source>
</evidence>
<feature type="compositionally biased region" description="Low complexity" evidence="3">
    <location>
        <begin position="367"/>
        <end position="378"/>
    </location>
</feature>
<dbReference type="CDD" id="cd00077">
    <property type="entry name" value="HDc"/>
    <property type="match status" value="1"/>
</dbReference>
<feature type="domain" description="Response regulatory" evidence="4">
    <location>
        <begin position="4"/>
        <end position="120"/>
    </location>
</feature>
<sequence length="406" mass="44491">MKPLLLLVDDAPEILDVLRGILGGEFRLKVATSGERALRIATGPEPPDLIVLDIMMPGLDGYEVCRRLKADPVTARVPVIFLSARDQVFDETAGFAVGAVDYVTKPVIPEILLARVRTHVELKLAREEIERHNALLEQRVRERTAELARTQEVTIQSLAALAETRDLDTGLHIVRTTRYMRVLAERMALHPHYAPALTPSAIELICKSAALHDIGKVGIPDHILLKPGRLTAAEFELMKQHAELGARAIEKAERAMGVDHNDSFLRYAREIAQTHQEKWDGSGYPRGLRGEAIPISGRLMAVADVYDALISRRVYKAPLTHAEAVAKIAEGAGTHFDPDLVEGFLSIHPEFERIAATFADTDDHAVKAAATATPSAPREPGEPEEPGAPYDRREPGEPGGPREPPA</sequence>
<dbReference type="CDD" id="cd19920">
    <property type="entry name" value="REC_PA4781-like"/>
    <property type="match status" value="1"/>
</dbReference>
<dbReference type="AlphaFoldDB" id="A0A367ZQP9"/>
<evidence type="ECO:0000313" key="6">
    <source>
        <dbReference type="EMBL" id="RCK80167.1"/>
    </source>
</evidence>
<evidence type="ECO:0000313" key="7">
    <source>
        <dbReference type="Proteomes" id="UP000252355"/>
    </source>
</evidence>
<protein>
    <submittedName>
        <fullName evidence="6">Response regulator</fullName>
    </submittedName>
</protein>
<evidence type="ECO:0000256" key="1">
    <source>
        <dbReference type="PROSITE-ProRule" id="PRU00169"/>
    </source>
</evidence>